<keyword evidence="4" id="KW-0479">Metal-binding</keyword>
<evidence type="ECO:0000256" key="8">
    <source>
        <dbReference type="PIRNR" id="PIRNR006256"/>
    </source>
</evidence>
<dbReference type="InterPro" id="IPR041440">
    <property type="entry name" value="HypF_C"/>
</dbReference>
<dbReference type="InterPro" id="IPR011125">
    <property type="entry name" value="Znf_HypF"/>
</dbReference>
<dbReference type="Gene3D" id="3.30.420.360">
    <property type="match status" value="1"/>
</dbReference>
<dbReference type="GO" id="GO:0016743">
    <property type="term" value="F:carboxyl- or carbamoyltransferase activity"/>
    <property type="evidence" value="ECO:0007669"/>
    <property type="project" value="UniProtKB-UniRule"/>
</dbReference>
<dbReference type="Gene3D" id="3.30.110.120">
    <property type="match status" value="1"/>
</dbReference>
<comment type="catalytic activity">
    <reaction evidence="7">
        <text>C-terminal L-cysteinyl-[HypE protein] + carbamoyl phosphate + ATP + H2O = C-terminal S-carboxamide-L-cysteinyl-[HypE protein] + AMP + phosphate + diphosphate + H(+)</text>
        <dbReference type="Rhea" id="RHEA:55636"/>
        <dbReference type="Rhea" id="RHEA-COMP:14247"/>
        <dbReference type="Rhea" id="RHEA-COMP:14392"/>
        <dbReference type="ChEBI" id="CHEBI:15377"/>
        <dbReference type="ChEBI" id="CHEBI:15378"/>
        <dbReference type="ChEBI" id="CHEBI:30616"/>
        <dbReference type="ChEBI" id="CHEBI:33019"/>
        <dbReference type="ChEBI" id="CHEBI:43474"/>
        <dbReference type="ChEBI" id="CHEBI:58228"/>
        <dbReference type="ChEBI" id="CHEBI:76913"/>
        <dbReference type="ChEBI" id="CHEBI:139126"/>
        <dbReference type="ChEBI" id="CHEBI:456215"/>
    </reaction>
</comment>
<evidence type="ECO:0000256" key="7">
    <source>
        <dbReference type="ARBA" id="ARBA00048220"/>
    </source>
</evidence>
<dbReference type="GO" id="GO:0003725">
    <property type="term" value="F:double-stranded RNA binding"/>
    <property type="evidence" value="ECO:0007669"/>
    <property type="project" value="InterPro"/>
</dbReference>
<dbReference type="AlphaFoldDB" id="A0A5Q0HET6"/>
<comment type="pathway">
    <text evidence="1">Protein modification; [NiFe] hydrogenase maturation.</text>
</comment>
<organism evidence="12 13">
    <name type="scientific">Saccharothrix syringae</name>
    <name type="common">Nocardiopsis syringae</name>
    <dbReference type="NCBI Taxonomy" id="103733"/>
    <lineage>
        <taxon>Bacteria</taxon>
        <taxon>Bacillati</taxon>
        <taxon>Actinomycetota</taxon>
        <taxon>Actinomycetes</taxon>
        <taxon>Pseudonocardiales</taxon>
        <taxon>Pseudonocardiaceae</taxon>
        <taxon>Saccharothrix</taxon>
    </lineage>
</organism>
<name>A0A5Q0HET6_SACSY</name>
<comment type="caution">
    <text evidence="9">Lacks conserved residue(s) required for the propagation of feature annotation.</text>
</comment>
<comment type="similarity">
    <text evidence="2 8">Belongs to the carbamoyltransferase HypF family.</text>
</comment>
<dbReference type="InterPro" id="IPR004421">
    <property type="entry name" value="Carbamoyltransferase_HypF"/>
</dbReference>
<accession>A0A5Q0HET6</accession>
<sequence length="744" mass="77198">MERIEVSGAVQGVGFRPHVHRLAASLGIDGDVRDVDGHVVITAAGRPHDLAEFHRLVRDRPPPVARVDRVVVSSLPASAAPPPGFREGGPADDAGVRSLPPDLATCPACVADLFTPTDRHYRYPFTTCSRCGPRATIVEALPYDRERTTMRGFRMCADCAAEYADPADRRFHAEPVACPACGPVLWWGALAGEDALRAAEAVVAGGGLVAVKGVGGYQLVCDAADEAAVLRLRRAKGRPREPFAVMAPSPAAVRELATGVDEAVLVSPAAPVALLPRRPGARLAPSVAPGLAEVGLCLPHSPLHHLLLADLARPLVVTGGNRSGDPLVTDDGEALTSLGPLVDGVLGHDRPIRSGYADSVVRGPALVRRARGYAPEPLPLPVTAPEPVLALGARLRHTAAVAVGGLAVVGPQNGDLSDWRGLAAFEASARALCLVPDVRPAYCAHDPDPGCPSTRHALGWPPGRRIAVQHHHAHVAATAAEHGVAGPFIGVAYDGLGQGDDGTLWGGEVLLADYLGYRRVGRIGTAPLPGGEVAVRRPARMALGYLLGAEDFGAHPVGDDLLRRVGPAEAELARRMIARGVDSPVASSVGRLFDAAAALLGVCDDNTYDGEAAALLEAAAAGLPAGEPLSWRLHHRDGLWVYDPVPTLRDAVTAGEPVGAVSARFHTTVAHATRALVGRVADDAGVRVVCLGGGVFRNSRLTGEVVRGLAEDGFEVHVGARVPVDDGGISYGQAAVAAARLAKG</sequence>
<dbReference type="NCBIfam" id="TIGR00143">
    <property type="entry name" value="hypF"/>
    <property type="match status" value="1"/>
</dbReference>
<dbReference type="PROSITE" id="PS51163">
    <property type="entry name" value="YRDC"/>
    <property type="match status" value="1"/>
</dbReference>
<dbReference type="Pfam" id="PF22521">
    <property type="entry name" value="HypF_C_2"/>
    <property type="match status" value="1"/>
</dbReference>
<dbReference type="Pfam" id="PF17788">
    <property type="entry name" value="HypF_C"/>
    <property type="match status" value="1"/>
</dbReference>
<proteinExistence type="inferred from homology"/>
<keyword evidence="6" id="KW-0862">Zinc</keyword>
<dbReference type="Pfam" id="PF00708">
    <property type="entry name" value="Acylphosphatase"/>
    <property type="match status" value="1"/>
</dbReference>
<feature type="domain" description="Acylphosphatase-like" evidence="10">
    <location>
        <begin position="1"/>
        <end position="89"/>
    </location>
</feature>
<evidence type="ECO:0000256" key="3">
    <source>
        <dbReference type="ARBA" id="ARBA00022598"/>
    </source>
</evidence>
<gene>
    <name evidence="12" type="primary">hypF</name>
    <name evidence="12" type="ORF">EKG83_25010</name>
</gene>
<dbReference type="EMBL" id="CP034550">
    <property type="protein sequence ID" value="QFZ24484.1"/>
    <property type="molecule type" value="Genomic_DNA"/>
</dbReference>
<dbReference type="RefSeq" id="WP_033434320.1">
    <property type="nucleotide sequence ID" value="NZ_CP034550.1"/>
</dbReference>
<dbReference type="InterPro" id="IPR036046">
    <property type="entry name" value="Acylphosphatase-like_dom_sf"/>
</dbReference>
<dbReference type="KEGG" id="ssyi:EKG83_25010"/>
<evidence type="ECO:0000256" key="9">
    <source>
        <dbReference type="PROSITE-ProRule" id="PRU00520"/>
    </source>
</evidence>
<dbReference type="Pfam" id="PF07503">
    <property type="entry name" value="zf-HYPF"/>
    <property type="match status" value="2"/>
</dbReference>
<keyword evidence="3" id="KW-0436">Ligase</keyword>
<evidence type="ECO:0000256" key="4">
    <source>
        <dbReference type="ARBA" id="ARBA00022723"/>
    </source>
</evidence>
<dbReference type="Pfam" id="PF01300">
    <property type="entry name" value="Sua5_yciO_yrdC"/>
    <property type="match status" value="1"/>
</dbReference>
<keyword evidence="5" id="KW-0863">Zinc-finger</keyword>
<dbReference type="Gene3D" id="3.90.870.50">
    <property type="match status" value="1"/>
</dbReference>
<dbReference type="InterPro" id="IPR055128">
    <property type="entry name" value="HypF_C_2"/>
</dbReference>
<dbReference type="Proteomes" id="UP000325787">
    <property type="component" value="Chromosome"/>
</dbReference>
<dbReference type="UniPathway" id="UPA00335"/>
<dbReference type="InterPro" id="IPR006070">
    <property type="entry name" value="Sua5-like_dom"/>
</dbReference>
<evidence type="ECO:0000256" key="5">
    <source>
        <dbReference type="ARBA" id="ARBA00022771"/>
    </source>
</evidence>
<dbReference type="PROSITE" id="PS00150">
    <property type="entry name" value="ACYLPHOSPHATASE_1"/>
    <property type="match status" value="1"/>
</dbReference>
<dbReference type="GO" id="GO:0008270">
    <property type="term" value="F:zinc ion binding"/>
    <property type="evidence" value="ECO:0007669"/>
    <property type="project" value="UniProtKB-KW"/>
</dbReference>
<dbReference type="GO" id="GO:0051604">
    <property type="term" value="P:protein maturation"/>
    <property type="evidence" value="ECO:0007669"/>
    <property type="project" value="TreeGrafter"/>
</dbReference>
<dbReference type="PANTHER" id="PTHR42959:SF1">
    <property type="entry name" value="CARBAMOYLTRANSFERASE HYPF"/>
    <property type="match status" value="1"/>
</dbReference>
<dbReference type="EC" id="6.2.-.-" evidence="8"/>
<dbReference type="PANTHER" id="PTHR42959">
    <property type="entry name" value="CARBAMOYLTRANSFERASE"/>
    <property type="match status" value="1"/>
</dbReference>
<dbReference type="GO" id="GO:0016874">
    <property type="term" value="F:ligase activity"/>
    <property type="evidence" value="ECO:0007669"/>
    <property type="project" value="UniProtKB-UniRule"/>
</dbReference>
<evidence type="ECO:0000256" key="1">
    <source>
        <dbReference type="ARBA" id="ARBA00004711"/>
    </source>
</evidence>
<keyword evidence="12" id="KW-0808">Transferase</keyword>
<evidence type="ECO:0000256" key="6">
    <source>
        <dbReference type="ARBA" id="ARBA00022833"/>
    </source>
</evidence>
<dbReference type="InterPro" id="IPR017968">
    <property type="entry name" value="Acylphosphatase_CS"/>
</dbReference>
<evidence type="ECO:0000256" key="2">
    <source>
        <dbReference type="ARBA" id="ARBA00008097"/>
    </source>
</evidence>
<dbReference type="PROSITE" id="PS51160">
    <property type="entry name" value="ACYLPHOSPHATASE_3"/>
    <property type="match status" value="1"/>
</dbReference>
<keyword evidence="13" id="KW-1185">Reference proteome</keyword>
<dbReference type="InterPro" id="IPR017945">
    <property type="entry name" value="DHBP_synth_RibB-like_a/b_dom"/>
</dbReference>
<reference evidence="13" key="1">
    <citation type="journal article" date="2021" name="Curr. Microbiol.">
        <title>Complete genome of nocamycin-producing strain Saccharothrix syringae NRRL B-16468 reveals the biosynthetic potential for secondary metabolites.</title>
        <authorList>
            <person name="Mo X."/>
            <person name="Yang S."/>
        </authorList>
    </citation>
    <scope>NUCLEOTIDE SEQUENCE [LARGE SCALE GENOMIC DNA]</scope>
    <source>
        <strain evidence="13">ATCC 51364 / DSM 43886 / JCM 6844 / KCTC 9398 / NBRC 14523 / NRRL B-16468 / INA 2240</strain>
    </source>
</reference>
<feature type="domain" description="YrdC-like" evidence="11">
    <location>
        <begin position="193"/>
        <end position="372"/>
    </location>
</feature>
<evidence type="ECO:0000313" key="12">
    <source>
        <dbReference type="EMBL" id="QFZ24484.1"/>
    </source>
</evidence>
<protein>
    <recommendedName>
        <fullName evidence="8">Carbamoyltransferase</fullName>
        <ecNumber evidence="8">6.2.-.-</ecNumber>
    </recommendedName>
</protein>
<dbReference type="OrthoDB" id="9808093at2"/>
<dbReference type="InterPro" id="IPR001792">
    <property type="entry name" value="Acylphosphatase-like_dom"/>
</dbReference>
<dbReference type="SUPFAM" id="SSF54975">
    <property type="entry name" value="Acylphosphatase/BLUF domain-like"/>
    <property type="match status" value="1"/>
</dbReference>
<evidence type="ECO:0000259" key="10">
    <source>
        <dbReference type="PROSITE" id="PS51160"/>
    </source>
</evidence>
<dbReference type="InterPro" id="IPR051060">
    <property type="entry name" value="Carbamoyltrans_HypF-like"/>
</dbReference>
<evidence type="ECO:0000313" key="13">
    <source>
        <dbReference type="Proteomes" id="UP000325787"/>
    </source>
</evidence>
<evidence type="ECO:0000259" key="11">
    <source>
        <dbReference type="PROSITE" id="PS51163"/>
    </source>
</evidence>
<dbReference type="Gene3D" id="3.30.420.40">
    <property type="match status" value="1"/>
</dbReference>
<dbReference type="SUPFAM" id="SSF55821">
    <property type="entry name" value="YrdC/RibB"/>
    <property type="match status" value="1"/>
</dbReference>
<dbReference type="PIRSF" id="PIRSF006256">
    <property type="entry name" value="CMPcnvr_hdrg_mat"/>
    <property type="match status" value="1"/>
</dbReference>